<gene>
    <name evidence="2" type="ORF">MBHS_00436</name>
</gene>
<keyword evidence="1" id="KW-0812">Transmembrane</keyword>
<organism evidence="2 3">
    <name type="scientific">Candidatus Venteria ishoeyi</name>
    <dbReference type="NCBI Taxonomy" id="1899563"/>
    <lineage>
        <taxon>Bacteria</taxon>
        <taxon>Pseudomonadati</taxon>
        <taxon>Pseudomonadota</taxon>
        <taxon>Gammaproteobacteria</taxon>
        <taxon>Thiotrichales</taxon>
        <taxon>Thiotrichaceae</taxon>
        <taxon>Venteria</taxon>
    </lineage>
</organism>
<protein>
    <submittedName>
        <fullName evidence="2">Uncharacterized protein</fullName>
    </submittedName>
</protein>
<proteinExistence type="predicted"/>
<evidence type="ECO:0000256" key="1">
    <source>
        <dbReference type="SAM" id="Phobius"/>
    </source>
</evidence>
<dbReference type="Proteomes" id="UP000236724">
    <property type="component" value="Unassembled WGS sequence"/>
</dbReference>
<evidence type="ECO:0000313" key="2">
    <source>
        <dbReference type="EMBL" id="SEH04587.1"/>
    </source>
</evidence>
<keyword evidence="3" id="KW-1185">Reference proteome</keyword>
<dbReference type="AlphaFoldDB" id="A0A1H6F352"/>
<keyword evidence="1" id="KW-0472">Membrane</keyword>
<sequence length="78" mass="9001">MGVVAIILILIVVLLIFIIETAIMISFTPAMALKPRSDFEGFLSGYPRILRKEFDNELDFLNEVPERVGIIWDWIFDD</sequence>
<evidence type="ECO:0000313" key="3">
    <source>
        <dbReference type="Proteomes" id="UP000236724"/>
    </source>
</evidence>
<keyword evidence="1" id="KW-1133">Transmembrane helix</keyword>
<feature type="transmembrane region" description="Helical" evidence="1">
    <location>
        <begin position="6"/>
        <end position="27"/>
    </location>
</feature>
<name>A0A1H6F352_9GAMM</name>
<reference evidence="2 3" key="1">
    <citation type="submission" date="2016-10" db="EMBL/GenBank/DDBJ databases">
        <authorList>
            <person name="de Groot N.N."/>
        </authorList>
    </citation>
    <scope>NUCLEOTIDE SEQUENCE [LARGE SCALE GENOMIC DNA]</scope>
    <source>
        <strain evidence="2">MBHS1</strain>
    </source>
</reference>
<accession>A0A1H6F352</accession>
<dbReference type="EMBL" id="FMSV02000063">
    <property type="protein sequence ID" value="SEH04587.1"/>
    <property type="molecule type" value="Genomic_DNA"/>
</dbReference>